<protein>
    <submittedName>
        <fullName evidence="3">Beta-lactamase</fullName>
    </submittedName>
</protein>
<feature type="region of interest" description="Disordered" evidence="1">
    <location>
        <begin position="1"/>
        <end position="32"/>
    </location>
</feature>
<sequence length="349" mass="37927">MIHKTTLLPPLPAQPPGTPWPTQDWPQAPLDPGVAEKLQPLLDMAFSEPAPAAIGETHAFLAVQGGKIVAERYWTGFNRESTHHSWSQAKSITQALVGILVRDGKIDIHAPANIPEWQQADDPRRAITLDQLLRMSSGVKFAEDYVDAGVSDVIEMLFGAGKEDVAGYAAKSALIHPPGTAWSYSSGTSNLVARAAALAYGASGEAFRDFMFRELFGPLGMTSASPKFDKAGTFIGSSFCYCTARDFARFGLLYLRDGVWDGRRILPEGWVDYARAPTPVPPTERLGYGAHWWLGMGGPGSFSANGYEGQYTVVVPDLDLILVRNGKSPDAQKEAVQDWLGEVAECFRL</sequence>
<dbReference type="PANTHER" id="PTHR43283">
    <property type="entry name" value="BETA-LACTAMASE-RELATED"/>
    <property type="match status" value="1"/>
</dbReference>
<dbReference type="STRING" id="1280954.HPO_12958"/>
<dbReference type="Gene3D" id="3.40.710.10">
    <property type="entry name" value="DD-peptidase/beta-lactamase superfamily"/>
    <property type="match status" value="1"/>
</dbReference>
<feature type="compositionally biased region" description="Pro residues" evidence="1">
    <location>
        <begin position="9"/>
        <end position="19"/>
    </location>
</feature>
<evidence type="ECO:0000259" key="2">
    <source>
        <dbReference type="Pfam" id="PF00144"/>
    </source>
</evidence>
<dbReference type="SUPFAM" id="SSF56601">
    <property type="entry name" value="beta-lactamase/transpeptidase-like"/>
    <property type="match status" value="1"/>
</dbReference>
<accession>A0A062VHF5</accession>
<dbReference type="PATRIC" id="fig|1280954.3.peg.2625"/>
<dbReference type="InterPro" id="IPR050789">
    <property type="entry name" value="Diverse_Enzym_Activities"/>
</dbReference>
<dbReference type="Proteomes" id="UP000027100">
    <property type="component" value="Unassembled WGS sequence"/>
</dbReference>
<dbReference type="InterPro" id="IPR001466">
    <property type="entry name" value="Beta-lactam-related"/>
</dbReference>
<dbReference type="AlphaFoldDB" id="A0A062VHF5"/>
<keyword evidence="4" id="KW-1185">Reference proteome</keyword>
<dbReference type="RefSeq" id="WP_241767916.1">
    <property type="nucleotide sequence ID" value="NZ_ARYM01000014.1"/>
</dbReference>
<feature type="domain" description="Beta-lactamase-related" evidence="2">
    <location>
        <begin position="59"/>
        <end position="324"/>
    </location>
</feature>
<comment type="caution">
    <text evidence="3">The sequence shown here is derived from an EMBL/GenBank/DDBJ whole genome shotgun (WGS) entry which is preliminary data.</text>
</comment>
<dbReference type="eggNOG" id="COG1680">
    <property type="taxonomic scope" value="Bacteria"/>
</dbReference>
<gene>
    <name evidence="3" type="ORF">HPO_12958</name>
</gene>
<reference evidence="3 4" key="1">
    <citation type="journal article" date="2014" name="Antonie Van Leeuwenhoek">
        <title>Hyphomonas beringensis sp. nov. and Hyphomonas chukchiensis sp. nov., isolated from surface seawater of the Bering Sea and Chukchi Sea.</title>
        <authorList>
            <person name="Li C."/>
            <person name="Lai Q."/>
            <person name="Li G."/>
            <person name="Dong C."/>
            <person name="Wang J."/>
            <person name="Liao Y."/>
            <person name="Shao Z."/>
        </authorList>
    </citation>
    <scope>NUCLEOTIDE SEQUENCE [LARGE SCALE GENOMIC DNA]</scope>
    <source>
        <strain evidence="3 4">PS728</strain>
    </source>
</reference>
<evidence type="ECO:0000313" key="4">
    <source>
        <dbReference type="Proteomes" id="UP000027100"/>
    </source>
</evidence>
<dbReference type="Pfam" id="PF00144">
    <property type="entry name" value="Beta-lactamase"/>
    <property type="match status" value="1"/>
</dbReference>
<organism evidence="3 4">
    <name type="scientific">Hyphomonas polymorpha PS728</name>
    <dbReference type="NCBI Taxonomy" id="1280954"/>
    <lineage>
        <taxon>Bacteria</taxon>
        <taxon>Pseudomonadati</taxon>
        <taxon>Pseudomonadota</taxon>
        <taxon>Alphaproteobacteria</taxon>
        <taxon>Hyphomonadales</taxon>
        <taxon>Hyphomonadaceae</taxon>
        <taxon>Hyphomonas</taxon>
    </lineage>
</organism>
<dbReference type="InterPro" id="IPR012338">
    <property type="entry name" value="Beta-lactam/transpept-like"/>
</dbReference>
<dbReference type="PANTHER" id="PTHR43283:SF7">
    <property type="entry name" value="BETA-LACTAMASE-RELATED DOMAIN-CONTAINING PROTEIN"/>
    <property type="match status" value="1"/>
</dbReference>
<evidence type="ECO:0000256" key="1">
    <source>
        <dbReference type="SAM" id="MobiDB-lite"/>
    </source>
</evidence>
<dbReference type="EMBL" id="ARYM01000014">
    <property type="protein sequence ID" value="KCZ97974.1"/>
    <property type="molecule type" value="Genomic_DNA"/>
</dbReference>
<evidence type="ECO:0000313" key="3">
    <source>
        <dbReference type="EMBL" id="KCZ97974.1"/>
    </source>
</evidence>
<name>A0A062VHF5_9PROT</name>
<proteinExistence type="predicted"/>